<sequence>MKEDYKMIKILIDKNEFFYKRKKIDKIDFIKNSLFLAGKLESILEGEQKISINRFIDDEFSFVKFNLAICNLKAVIN</sequence>
<dbReference type="Proteomes" id="UP000255231">
    <property type="component" value="Unassembled WGS sequence"/>
</dbReference>
<dbReference type="Proteomes" id="UP000185725">
    <property type="component" value="Unassembled WGS sequence"/>
</dbReference>
<gene>
    <name evidence="2" type="ORF">NCTC13560_02021</name>
    <name evidence="1" type="ORF">SAMN05421682_115130</name>
</gene>
<evidence type="ECO:0000313" key="4">
    <source>
        <dbReference type="Proteomes" id="UP000255231"/>
    </source>
</evidence>
<reference evidence="2 4" key="2">
    <citation type="submission" date="2018-06" db="EMBL/GenBank/DDBJ databases">
        <authorList>
            <consortium name="Pathogen Informatics"/>
            <person name="Doyle S."/>
        </authorList>
    </citation>
    <scope>NUCLEOTIDE SEQUENCE [LARGE SCALE GENOMIC DNA]</scope>
    <source>
        <strain evidence="2 4">NCTC13560</strain>
    </source>
</reference>
<evidence type="ECO:0000313" key="3">
    <source>
        <dbReference type="Proteomes" id="UP000185725"/>
    </source>
</evidence>
<accession>A0A381FA34</accession>
<proteinExistence type="predicted"/>
<dbReference type="GeneID" id="303673458"/>
<dbReference type="EMBL" id="UFVS01000001">
    <property type="protein sequence ID" value="SUX43440.1"/>
    <property type="molecule type" value="Genomic_DNA"/>
</dbReference>
<dbReference type="OrthoDB" id="1275165at2"/>
<dbReference type="RefSeq" id="WP_076562389.1">
    <property type="nucleotide sequence ID" value="NZ_CP033929.1"/>
</dbReference>
<dbReference type="AlphaFoldDB" id="A0A381FA34"/>
<reference evidence="1 3" key="1">
    <citation type="submission" date="2017-01" db="EMBL/GenBank/DDBJ databases">
        <authorList>
            <person name="Varghese N."/>
            <person name="Submissions S."/>
        </authorList>
    </citation>
    <scope>NUCLEOTIDE SEQUENCE [LARGE SCALE GENOMIC DNA]</scope>
    <source>
        <strain evidence="1 3">ATCC 27950</strain>
    </source>
</reference>
<evidence type="ECO:0000313" key="2">
    <source>
        <dbReference type="EMBL" id="SUX43440.1"/>
    </source>
</evidence>
<organism evidence="2 4">
    <name type="scientific">Chryseobacterium indoltheticum</name>
    <dbReference type="NCBI Taxonomy" id="254"/>
    <lineage>
        <taxon>Bacteria</taxon>
        <taxon>Pseudomonadati</taxon>
        <taxon>Bacteroidota</taxon>
        <taxon>Flavobacteriia</taxon>
        <taxon>Flavobacteriales</taxon>
        <taxon>Weeksellaceae</taxon>
        <taxon>Chryseobacterium group</taxon>
        <taxon>Chryseobacterium</taxon>
    </lineage>
</organism>
<evidence type="ECO:0000313" key="1">
    <source>
        <dbReference type="EMBL" id="SIR25352.1"/>
    </source>
</evidence>
<protein>
    <submittedName>
        <fullName evidence="2">Uncharacterized protein</fullName>
    </submittedName>
</protein>
<name>A0A381FA34_9FLAO</name>
<dbReference type="EMBL" id="FTMF01000015">
    <property type="protein sequence ID" value="SIR25352.1"/>
    <property type="molecule type" value="Genomic_DNA"/>
</dbReference>
<dbReference type="KEGG" id="cil:EG358_07090"/>
<keyword evidence="3" id="KW-1185">Reference proteome</keyword>